<evidence type="ECO:0000313" key="2">
    <source>
        <dbReference type="EMBL" id="CAA0127102.1"/>
    </source>
</evidence>
<evidence type="ECO:0000313" key="3">
    <source>
        <dbReference type="Proteomes" id="UP000430146"/>
    </source>
</evidence>
<name>A0A5S9R1P9_MYCVN</name>
<keyword evidence="1" id="KW-0812">Transmembrane</keyword>
<dbReference type="InterPro" id="IPR051790">
    <property type="entry name" value="Cytochrome_c-biogenesis_DsbD"/>
</dbReference>
<gene>
    <name evidence="2" type="ORF">AELLOGFF_05102</name>
</gene>
<dbReference type="RefSeq" id="WP_200846042.1">
    <property type="nucleotide sequence ID" value="NZ_CACSIP010000028.1"/>
</dbReference>
<keyword evidence="1" id="KW-0472">Membrane</keyword>
<organism evidence="2 3">
    <name type="scientific">Mycolicibacterium vanbaalenii</name>
    <name type="common">Mycobacterium vanbaalenii</name>
    <dbReference type="NCBI Taxonomy" id="110539"/>
    <lineage>
        <taxon>Bacteria</taxon>
        <taxon>Bacillati</taxon>
        <taxon>Actinomycetota</taxon>
        <taxon>Actinomycetes</taxon>
        <taxon>Mycobacteriales</taxon>
        <taxon>Mycobacteriaceae</taxon>
        <taxon>Mycolicibacterium</taxon>
    </lineage>
</organism>
<feature type="transmembrane region" description="Helical" evidence="1">
    <location>
        <begin position="258"/>
        <end position="277"/>
    </location>
</feature>
<protein>
    <submittedName>
        <fullName evidence="2">Uncharacterized protein</fullName>
    </submittedName>
</protein>
<dbReference type="AlphaFoldDB" id="A0A5S9R1P9"/>
<accession>A0A5S9R1P9</accession>
<dbReference type="EMBL" id="CACSIP010000028">
    <property type="protein sequence ID" value="CAA0127102.1"/>
    <property type="molecule type" value="Genomic_DNA"/>
</dbReference>
<keyword evidence="1" id="KW-1133">Transmembrane helix</keyword>
<dbReference type="Proteomes" id="UP000430146">
    <property type="component" value="Unassembled WGS sequence"/>
</dbReference>
<feature type="transmembrane region" description="Helical" evidence="1">
    <location>
        <begin position="51"/>
        <end position="76"/>
    </location>
</feature>
<sequence>MNGETIAFAMAAGLVAALNPCGFALLPGYLTLVVAGEGSASRSRIAAVGRALAATAVMAAGFVVVFGLFALILAPFTTVIQQYLPVVTVVIGAALVALGAWMLTGREVTVLVPKSGGGAPTARLGSMFGYGVAYAVASLSCTIGPFLAVTGSTFRTGSVLEGIVAYLAYAAGMALLVGVLATAIALAAAPVTQWLRGATGHLTRIGGVLLVVAGAYVAYYGFYELRLFRGGNAADPVIEAAARVQQAVSSAVGAVGSVPVAVALAGIVAAAGVFGWCRTLTRRRRADAVRSSGEASVKEDGR</sequence>
<feature type="transmembrane region" description="Helical" evidence="1">
    <location>
        <begin position="82"/>
        <end position="103"/>
    </location>
</feature>
<feature type="transmembrane region" description="Helical" evidence="1">
    <location>
        <begin position="6"/>
        <end position="30"/>
    </location>
</feature>
<reference evidence="2 3" key="1">
    <citation type="submission" date="2019-11" db="EMBL/GenBank/DDBJ databases">
        <authorList>
            <person name="Holert J."/>
        </authorList>
    </citation>
    <scope>NUCLEOTIDE SEQUENCE [LARGE SCALE GENOMIC DNA]</scope>
    <source>
        <strain evidence="2">BC8_1</strain>
    </source>
</reference>
<feature type="transmembrane region" description="Helical" evidence="1">
    <location>
        <begin position="201"/>
        <end position="222"/>
    </location>
</feature>
<evidence type="ECO:0000256" key="1">
    <source>
        <dbReference type="SAM" id="Phobius"/>
    </source>
</evidence>
<dbReference type="PANTHER" id="PTHR31272:SF4">
    <property type="entry name" value="CYTOCHROME C-TYPE BIOGENESIS PROTEIN HI_1454-RELATED"/>
    <property type="match status" value="1"/>
</dbReference>
<keyword evidence="3" id="KW-1185">Reference proteome</keyword>
<dbReference type="PANTHER" id="PTHR31272">
    <property type="entry name" value="CYTOCHROME C-TYPE BIOGENESIS PROTEIN HI_1454-RELATED"/>
    <property type="match status" value="1"/>
</dbReference>
<proteinExistence type="predicted"/>
<feature type="transmembrane region" description="Helical" evidence="1">
    <location>
        <begin position="124"/>
        <end position="146"/>
    </location>
</feature>
<feature type="transmembrane region" description="Helical" evidence="1">
    <location>
        <begin position="166"/>
        <end position="189"/>
    </location>
</feature>